<keyword evidence="2" id="KW-0238">DNA-binding</keyword>
<feature type="domain" description="HTH gntR-type" evidence="4">
    <location>
        <begin position="50"/>
        <end position="117"/>
    </location>
</feature>
<dbReference type="InterPro" id="IPR008920">
    <property type="entry name" value="TF_FadR/GntR_C"/>
</dbReference>
<evidence type="ECO:0000259" key="4">
    <source>
        <dbReference type="PROSITE" id="PS50949"/>
    </source>
</evidence>
<dbReference type="SUPFAM" id="SSF48008">
    <property type="entry name" value="GntR ligand-binding domain-like"/>
    <property type="match status" value="1"/>
</dbReference>
<dbReference type="PANTHER" id="PTHR43537:SF45">
    <property type="entry name" value="GNTR FAMILY REGULATORY PROTEIN"/>
    <property type="match status" value="1"/>
</dbReference>
<dbReference type="InterPro" id="IPR000524">
    <property type="entry name" value="Tscrpt_reg_HTH_GntR"/>
</dbReference>
<dbReference type="GO" id="GO:0003700">
    <property type="term" value="F:DNA-binding transcription factor activity"/>
    <property type="evidence" value="ECO:0007669"/>
    <property type="project" value="InterPro"/>
</dbReference>
<proteinExistence type="predicted"/>
<dbReference type="Gene3D" id="1.10.10.10">
    <property type="entry name" value="Winged helix-like DNA-binding domain superfamily/Winged helix DNA-binding domain"/>
    <property type="match status" value="1"/>
</dbReference>
<evidence type="ECO:0000313" key="6">
    <source>
        <dbReference type="Proteomes" id="UP000298860"/>
    </source>
</evidence>
<evidence type="ECO:0000256" key="1">
    <source>
        <dbReference type="ARBA" id="ARBA00023015"/>
    </source>
</evidence>
<accession>A0A4D4JAL9</accession>
<dbReference type="InterPro" id="IPR036390">
    <property type="entry name" value="WH_DNA-bd_sf"/>
</dbReference>
<gene>
    <name evidence="5" type="ORF">GTS_26300</name>
</gene>
<dbReference type="CDD" id="cd07377">
    <property type="entry name" value="WHTH_GntR"/>
    <property type="match status" value="1"/>
</dbReference>
<dbReference type="SUPFAM" id="SSF46785">
    <property type="entry name" value="Winged helix' DNA-binding domain"/>
    <property type="match status" value="1"/>
</dbReference>
<dbReference type="SMART" id="SM00895">
    <property type="entry name" value="FCD"/>
    <property type="match status" value="1"/>
</dbReference>
<dbReference type="Gene3D" id="1.20.120.530">
    <property type="entry name" value="GntR ligand-binding domain-like"/>
    <property type="match status" value="1"/>
</dbReference>
<comment type="caution">
    <text evidence="5">The sequence shown here is derived from an EMBL/GenBank/DDBJ whole genome shotgun (WGS) entry which is preliminary data.</text>
</comment>
<dbReference type="InterPro" id="IPR036388">
    <property type="entry name" value="WH-like_DNA-bd_sf"/>
</dbReference>
<dbReference type="PANTHER" id="PTHR43537">
    <property type="entry name" value="TRANSCRIPTIONAL REGULATOR, GNTR FAMILY"/>
    <property type="match status" value="1"/>
</dbReference>
<name>A0A4D4JAL9_9PSEU</name>
<dbReference type="PROSITE" id="PS50949">
    <property type="entry name" value="HTH_GNTR"/>
    <property type="match status" value="1"/>
</dbReference>
<dbReference type="Pfam" id="PF07729">
    <property type="entry name" value="FCD"/>
    <property type="match status" value="1"/>
</dbReference>
<reference evidence="6" key="1">
    <citation type="submission" date="2019-04" db="EMBL/GenBank/DDBJ databases">
        <title>Draft genome sequence of Pseudonocardiaceae bacterium SL3-2-4.</title>
        <authorList>
            <person name="Ningsih F."/>
            <person name="Yokota A."/>
            <person name="Sakai Y."/>
            <person name="Nanatani K."/>
            <person name="Yabe S."/>
            <person name="Oetari A."/>
            <person name="Sjamsuridzal W."/>
        </authorList>
    </citation>
    <scope>NUCLEOTIDE SEQUENCE [LARGE SCALE GENOMIC DNA]</scope>
    <source>
        <strain evidence="6">SL3-2-4</strain>
    </source>
</reference>
<sequence>MSRRVPRAGRTLEGAVTETASGYLASGRAAPPSPEGGRALEADRALLGRTSTAERVADILRTRITEGFFPPGTRLAEDAIGAGLGVSRNTLREAFRLLTHERLLVHELNRGVFVRLLTVADVVDLYRVRKLVECAAIRGVDRRPDGLDRLAAAVADGEEAKARDDWRALGTANMHFHQALTALAGSRRVDELMAGVLAELRLVFHVMADPRRFHEPYLARHHAIIARLADGDGPGAERLLAEYLDTAEAQLVDAYARKTATPRPTG</sequence>
<keyword evidence="3" id="KW-0804">Transcription</keyword>
<dbReference type="EMBL" id="BJFL01000011">
    <property type="protein sequence ID" value="GDY30997.1"/>
    <property type="molecule type" value="Genomic_DNA"/>
</dbReference>
<evidence type="ECO:0000256" key="2">
    <source>
        <dbReference type="ARBA" id="ARBA00023125"/>
    </source>
</evidence>
<dbReference type="GO" id="GO:0003677">
    <property type="term" value="F:DNA binding"/>
    <property type="evidence" value="ECO:0007669"/>
    <property type="project" value="UniProtKB-KW"/>
</dbReference>
<dbReference type="SMART" id="SM00345">
    <property type="entry name" value="HTH_GNTR"/>
    <property type="match status" value="1"/>
</dbReference>
<dbReference type="Pfam" id="PF00392">
    <property type="entry name" value="GntR"/>
    <property type="match status" value="1"/>
</dbReference>
<evidence type="ECO:0000313" key="5">
    <source>
        <dbReference type="EMBL" id="GDY30997.1"/>
    </source>
</evidence>
<protein>
    <submittedName>
        <fullName evidence="5">GntR family transcriptional regulator</fullName>
    </submittedName>
</protein>
<dbReference type="Proteomes" id="UP000298860">
    <property type="component" value="Unassembled WGS sequence"/>
</dbReference>
<keyword evidence="1" id="KW-0805">Transcription regulation</keyword>
<organism evidence="5 6">
    <name type="scientific">Gandjariella thermophila</name>
    <dbReference type="NCBI Taxonomy" id="1931992"/>
    <lineage>
        <taxon>Bacteria</taxon>
        <taxon>Bacillati</taxon>
        <taxon>Actinomycetota</taxon>
        <taxon>Actinomycetes</taxon>
        <taxon>Pseudonocardiales</taxon>
        <taxon>Pseudonocardiaceae</taxon>
        <taxon>Gandjariella</taxon>
    </lineage>
</organism>
<keyword evidence="6" id="KW-1185">Reference proteome</keyword>
<evidence type="ECO:0000256" key="3">
    <source>
        <dbReference type="ARBA" id="ARBA00023163"/>
    </source>
</evidence>
<dbReference type="AlphaFoldDB" id="A0A4D4JAL9"/>
<dbReference type="InterPro" id="IPR011711">
    <property type="entry name" value="GntR_C"/>
</dbReference>